<sequence length="164" mass="18033">GAGRYVLELAGALSGLEGIDLTVVCRKGDAERWRALAPSSRVVDPVWAPRPLRVAYEQWCLGPVIAHLRDPAIEVHHGPHYTLPHARGGVASVVTVHDLTFFDHPEWHVGSKVRFFRRAIRRAARDADVIVCVSATTATRLTSLFAPRGAVVIAPHGVDHRRFT</sequence>
<reference evidence="2" key="1">
    <citation type="submission" date="2013-08" db="EMBL/GenBank/DDBJ databases">
        <authorList>
            <person name="Mendez C."/>
            <person name="Richter M."/>
            <person name="Ferrer M."/>
            <person name="Sanchez J."/>
        </authorList>
    </citation>
    <scope>NUCLEOTIDE SEQUENCE</scope>
</reference>
<feature type="domain" description="Glycosyltransferase subfamily 4-like N-terminal" evidence="1">
    <location>
        <begin position="1"/>
        <end position="162"/>
    </location>
</feature>
<protein>
    <submittedName>
        <fullName evidence="2">Glycosyl transferase group 1</fullName>
    </submittedName>
</protein>
<proteinExistence type="predicted"/>
<reference evidence="2" key="2">
    <citation type="journal article" date="2014" name="ISME J.">
        <title>Microbial stratification in low pH oxic and suboxic macroscopic growths along an acid mine drainage.</title>
        <authorList>
            <person name="Mendez-Garcia C."/>
            <person name="Mesa V."/>
            <person name="Sprenger R.R."/>
            <person name="Richter M."/>
            <person name="Diez M.S."/>
            <person name="Solano J."/>
            <person name="Bargiela R."/>
            <person name="Golyshina O.V."/>
            <person name="Manteca A."/>
            <person name="Ramos J.L."/>
            <person name="Gallego J.R."/>
            <person name="Llorente I."/>
            <person name="Martins Dos Santos V.A."/>
            <person name="Jensen O.N."/>
            <person name="Pelaez A.I."/>
            <person name="Sanchez J."/>
            <person name="Ferrer M."/>
        </authorList>
    </citation>
    <scope>NUCLEOTIDE SEQUENCE</scope>
</reference>
<dbReference type="AlphaFoldDB" id="T1C8S9"/>
<organism evidence="2">
    <name type="scientific">mine drainage metagenome</name>
    <dbReference type="NCBI Taxonomy" id="410659"/>
    <lineage>
        <taxon>unclassified sequences</taxon>
        <taxon>metagenomes</taxon>
        <taxon>ecological metagenomes</taxon>
    </lineage>
</organism>
<dbReference type="EMBL" id="AUZZ01002074">
    <property type="protein sequence ID" value="EQD61834.1"/>
    <property type="molecule type" value="Genomic_DNA"/>
</dbReference>
<feature type="non-terminal residue" evidence="2">
    <location>
        <position position="1"/>
    </location>
</feature>
<dbReference type="InterPro" id="IPR028098">
    <property type="entry name" value="Glyco_trans_4-like_N"/>
</dbReference>
<evidence type="ECO:0000259" key="1">
    <source>
        <dbReference type="Pfam" id="PF13439"/>
    </source>
</evidence>
<accession>T1C8S9</accession>
<name>T1C8S9_9ZZZZ</name>
<feature type="non-terminal residue" evidence="2">
    <location>
        <position position="164"/>
    </location>
</feature>
<keyword evidence="2" id="KW-0808">Transferase</keyword>
<dbReference type="SUPFAM" id="SSF53756">
    <property type="entry name" value="UDP-Glycosyltransferase/glycogen phosphorylase"/>
    <property type="match status" value="1"/>
</dbReference>
<evidence type="ECO:0000313" key="2">
    <source>
        <dbReference type="EMBL" id="EQD61834.1"/>
    </source>
</evidence>
<dbReference type="Pfam" id="PF13439">
    <property type="entry name" value="Glyco_transf_4"/>
    <property type="match status" value="1"/>
</dbReference>
<gene>
    <name evidence="2" type="ORF">B2A_03091</name>
</gene>
<dbReference type="GO" id="GO:0016740">
    <property type="term" value="F:transferase activity"/>
    <property type="evidence" value="ECO:0007669"/>
    <property type="project" value="UniProtKB-KW"/>
</dbReference>
<comment type="caution">
    <text evidence="2">The sequence shown here is derived from an EMBL/GenBank/DDBJ whole genome shotgun (WGS) entry which is preliminary data.</text>
</comment>
<dbReference type="Gene3D" id="3.40.50.2000">
    <property type="entry name" value="Glycogen Phosphorylase B"/>
    <property type="match status" value="1"/>
</dbReference>